<accession>A0A4Y7KXG2</accession>
<proteinExistence type="predicted"/>
<evidence type="ECO:0000313" key="2">
    <source>
        <dbReference type="Proteomes" id="UP000316621"/>
    </source>
</evidence>
<dbReference type="EMBL" id="CM010723">
    <property type="protein sequence ID" value="RZC76878.1"/>
    <property type="molecule type" value="Genomic_DNA"/>
</dbReference>
<sequence length="68" mass="7499">MADEVIVNSRHHLTADKALQQVPKDGKKVEVPQSLIKRLSCIFSEGVPFAAPISTLRANEIYLVRGVL</sequence>
<protein>
    <submittedName>
        <fullName evidence="1">Uncharacterized protein</fullName>
    </submittedName>
</protein>
<evidence type="ECO:0000313" key="1">
    <source>
        <dbReference type="EMBL" id="RZC76878.1"/>
    </source>
</evidence>
<reference evidence="1 2" key="1">
    <citation type="journal article" date="2018" name="Science">
        <title>The opium poppy genome and morphinan production.</title>
        <authorList>
            <person name="Guo L."/>
            <person name="Winzer T."/>
            <person name="Yang X."/>
            <person name="Li Y."/>
            <person name="Ning Z."/>
            <person name="He Z."/>
            <person name="Teodor R."/>
            <person name="Lu Y."/>
            <person name="Bowser T.A."/>
            <person name="Graham I.A."/>
            <person name="Ye K."/>
        </authorList>
    </citation>
    <scope>NUCLEOTIDE SEQUENCE [LARGE SCALE GENOMIC DNA]</scope>
    <source>
        <strain evidence="2">cv. HN1</strain>
        <tissue evidence="1">Leaves</tissue>
    </source>
</reference>
<name>A0A4Y7KXG2_PAPSO</name>
<gene>
    <name evidence="1" type="ORF">C5167_001029</name>
</gene>
<dbReference type="Proteomes" id="UP000316621">
    <property type="component" value="Chromosome 9"/>
</dbReference>
<keyword evidence="2" id="KW-1185">Reference proteome</keyword>
<organism evidence="1 2">
    <name type="scientific">Papaver somniferum</name>
    <name type="common">Opium poppy</name>
    <dbReference type="NCBI Taxonomy" id="3469"/>
    <lineage>
        <taxon>Eukaryota</taxon>
        <taxon>Viridiplantae</taxon>
        <taxon>Streptophyta</taxon>
        <taxon>Embryophyta</taxon>
        <taxon>Tracheophyta</taxon>
        <taxon>Spermatophyta</taxon>
        <taxon>Magnoliopsida</taxon>
        <taxon>Ranunculales</taxon>
        <taxon>Papaveraceae</taxon>
        <taxon>Papaveroideae</taxon>
        <taxon>Papaver</taxon>
    </lineage>
</organism>
<dbReference type="Gramene" id="RZC76878">
    <property type="protein sequence ID" value="RZC76878"/>
    <property type="gene ID" value="C5167_001029"/>
</dbReference>
<dbReference type="AlphaFoldDB" id="A0A4Y7KXG2"/>